<dbReference type="PANTHER" id="PTHR43667:SF1">
    <property type="entry name" value="CYCLOPROPANE-FATTY-ACYL-PHOSPHOLIPID SYNTHASE"/>
    <property type="match status" value="1"/>
</dbReference>
<dbReference type="NCBIfam" id="NF008686">
    <property type="entry name" value="PRK11705.1"/>
    <property type="match status" value="1"/>
</dbReference>
<dbReference type="PIRSF" id="PIRSF003085">
    <property type="entry name" value="CMAS"/>
    <property type="match status" value="1"/>
</dbReference>
<organism evidence="6">
    <name type="scientific">hydrothermal vent metagenome</name>
    <dbReference type="NCBI Taxonomy" id="652676"/>
    <lineage>
        <taxon>unclassified sequences</taxon>
        <taxon>metagenomes</taxon>
        <taxon>ecological metagenomes</taxon>
    </lineage>
</organism>
<keyword evidence="4" id="KW-0949">S-adenosyl-L-methionine</keyword>
<keyword evidence="3 6" id="KW-0808">Transferase</keyword>
<keyword evidence="2 6" id="KW-0489">Methyltransferase</keyword>
<name>A0A3B1BPA2_9ZZZZ</name>
<sequence>MNHAHQINDNQVRDAADATSATAPPILVDILAKADVRFNGNRPWDIQIHDPATYHRILSQGSLGFGEAYMDGLWDSAKLDQLFDHLLHNEINRKIRLLPGLRLLLASLASLLKNSFVNRQTGRRAYEVGRRHYDIGNDIYQAMLDPSMSYSCGYWAESDNLNDAQQAKQELICRKLDLQPGERLLDIGCGWGGLASHAARHYGVEVLGITISREQQRLAQERCAGLPVEITLKDYREQQGHFDKIVSVGMFEHVGPKNYVTYFNTVRRLLVEDGLFLLHTIGDYETVNYNDPWIDRYIFPNGIMPSARRIAAAIEPDLIIHDWHNFGPDYDPTLMAWWENFDAAWPELCHRYDKRFYRMWKYYLHVCAGLFRSSQGQLWQIILSRRGQRKDYRSIR</sequence>
<dbReference type="Gene3D" id="3.40.50.150">
    <property type="entry name" value="Vaccinia Virus protein VP39"/>
    <property type="match status" value="1"/>
</dbReference>
<dbReference type="InterPro" id="IPR029063">
    <property type="entry name" value="SAM-dependent_MTases_sf"/>
</dbReference>
<protein>
    <submittedName>
        <fullName evidence="6">Cyclopropane-fatty-acyl-phospholipid synthase</fullName>
        <ecNumber evidence="6">2.1.1.79</ecNumber>
    </submittedName>
</protein>
<dbReference type="AlphaFoldDB" id="A0A3B1BPA2"/>
<comment type="similarity">
    <text evidence="1">Belongs to the CFA/CMAS family.</text>
</comment>
<evidence type="ECO:0000256" key="4">
    <source>
        <dbReference type="ARBA" id="ARBA00022691"/>
    </source>
</evidence>
<dbReference type="InterPro" id="IPR050723">
    <property type="entry name" value="CFA/CMAS"/>
</dbReference>
<dbReference type="EC" id="2.1.1.79" evidence="6"/>
<dbReference type="SUPFAM" id="SSF53335">
    <property type="entry name" value="S-adenosyl-L-methionine-dependent methyltransferases"/>
    <property type="match status" value="1"/>
</dbReference>
<dbReference type="PANTHER" id="PTHR43667">
    <property type="entry name" value="CYCLOPROPANE-FATTY-ACYL-PHOSPHOLIPID SYNTHASE"/>
    <property type="match status" value="1"/>
</dbReference>
<gene>
    <name evidence="6" type="ORF">MNBD_GAMMA24-646</name>
</gene>
<dbReference type="GO" id="GO:0008610">
    <property type="term" value="P:lipid biosynthetic process"/>
    <property type="evidence" value="ECO:0007669"/>
    <property type="project" value="InterPro"/>
</dbReference>
<dbReference type="EMBL" id="UOFZ01000130">
    <property type="protein sequence ID" value="VAX13654.1"/>
    <property type="molecule type" value="Genomic_DNA"/>
</dbReference>
<evidence type="ECO:0000256" key="2">
    <source>
        <dbReference type="ARBA" id="ARBA00022603"/>
    </source>
</evidence>
<reference evidence="6" key="1">
    <citation type="submission" date="2018-06" db="EMBL/GenBank/DDBJ databases">
        <authorList>
            <person name="Zhirakovskaya E."/>
        </authorList>
    </citation>
    <scope>NUCLEOTIDE SEQUENCE</scope>
</reference>
<dbReference type="GO" id="GO:0008825">
    <property type="term" value="F:cyclopropane-fatty-acyl-phospholipid synthase activity"/>
    <property type="evidence" value="ECO:0007669"/>
    <property type="project" value="UniProtKB-EC"/>
</dbReference>
<proteinExistence type="inferred from homology"/>
<accession>A0A3B1BPA2</accession>
<keyword evidence="5" id="KW-0443">Lipid metabolism</keyword>
<dbReference type="GO" id="GO:0032259">
    <property type="term" value="P:methylation"/>
    <property type="evidence" value="ECO:0007669"/>
    <property type="project" value="UniProtKB-KW"/>
</dbReference>
<dbReference type="Pfam" id="PF02353">
    <property type="entry name" value="CMAS"/>
    <property type="match status" value="1"/>
</dbReference>
<dbReference type="InterPro" id="IPR003333">
    <property type="entry name" value="CMAS"/>
</dbReference>
<dbReference type="CDD" id="cd02440">
    <property type="entry name" value="AdoMet_MTases"/>
    <property type="match status" value="1"/>
</dbReference>
<evidence type="ECO:0000256" key="5">
    <source>
        <dbReference type="ARBA" id="ARBA00023098"/>
    </source>
</evidence>
<evidence type="ECO:0000313" key="6">
    <source>
        <dbReference type="EMBL" id="VAX13654.1"/>
    </source>
</evidence>
<evidence type="ECO:0000256" key="3">
    <source>
        <dbReference type="ARBA" id="ARBA00022679"/>
    </source>
</evidence>
<evidence type="ECO:0000256" key="1">
    <source>
        <dbReference type="ARBA" id="ARBA00010815"/>
    </source>
</evidence>